<feature type="DNA-binding region" description="H-T-H motif" evidence="4">
    <location>
        <begin position="35"/>
        <end position="54"/>
    </location>
</feature>
<dbReference type="EMBL" id="SLUM01000041">
    <property type="protein sequence ID" value="TCL52897.1"/>
    <property type="molecule type" value="Genomic_DNA"/>
</dbReference>
<keyword evidence="1" id="KW-0805">Transcription regulation</keyword>
<evidence type="ECO:0000256" key="4">
    <source>
        <dbReference type="PROSITE-ProRule" id="PRU00335"/>
    </source>
</evidence>
<accession>A0A4R1QIF7</accession>
<dbReference type="Proteomes" id="UP000295184">
    <property type="component" value="Unassembled WGS sequence"/>
</dbReference>
<dbReference type="GO" id="GO:0003677">
    <property type="term" value="F:DNA binding"/>
    <property type="evidence" value="ECO:0007669"/>
    <property type="project" value="UniProtKB-UniRule"/>
</dbReference>
<dbReference type="PANTHER" id="PTHR47506:SF1">
    <property type="entry name" value="HTH-TYPE TRANSCRIPTIONAL REGULATOR YJDC"/>
    <property type="match status" value="1"/>
</dbReference>
<dbReference type="AlphaFoldDB" id="A0A4R1QIF7"/>
<feature type="domain" description="HTH tetR-type" evidence="5">
    <location>
        <begin position="12"/>
        <end position="72"/>
    </location>
</feature>
<protein>
    <submittedName>
        <fullName evidence="6">TetR family transcriptional regulator</fullName>
    </submittedName>
</protein>
<evidence type="ECO:0000259" key="5">
    <source>
        <dbReference type="PROSITE" id="PS50977"/>
    </source>
</evidence>
<evidence type="ECO:0000256" key="1">
    <source>
        <dbReference type="ARBA" id="ARBA00023015"/>
    </source>
</evidence>
<dbReference type="InterPro" id="IPR001647">
    <property type="entry name" value="HTH_TetR"/>
</dbReference>
<dbReference type="Gene3D" id="1.10.357.10">
    <property type="entry name" value="Tetracycline Repressor, domain 2"/>
    <property type="match status" value="1"/>
</dbReference>
<evidence type="ECO:0000256" key="2">
    <source>
        <dbReference type="ARBA" id="ARBA00023125"/>
    </source>
</evidence>
<keyword evidence="2 4" id="KW-0238">DNA-binding</keyword>
<dbReference type="RefSeq" id="WP_058965196.1">
    <property type="nucleotide sequence ID" value="NZ_CABKVM010000017.1"/>
</dbReference>
<name>A0A4R1QIF7_9FIRM</name>
<evidence type="ECO:0000256" key="3">
    <source>
        <dbReference type="ARBA" id="ARBA00023163"/>
    </source>
</evidence>
<dbReference type="InterPro" id="IPR009057">
    <property type="entry name" value="Homeodomain-like_sf"/>
</dbReference>
<reference evidence="6 7" key="1">
    <citation type="submission" date="2019-03" db="EMBL/GenBank/DDBJ databases">
        <title>Genomic Encyclopedia of Type Strains, Phase IV (KMG-IV): sequencing the most valuable type-strain genomes for metagenomic binning, comparative biology and taxonomic classification.</title>
        <authorList>
            <person name="Goeker M."/>
        </authorList>
    </citation>
    <scope>NUCLEOTIDE SEQUENCE [LARGE SCALE GENOMIC DNA]</scope>
    <source>
        <strain evidence="6 7">DSM 100451</strain>
    </source>
</reference>
<proteinExistence type="predicted"/>
<dbReference type="PROSITE" id="PS01081">
    <property type="entry name" value="HTH_TETR_1"/>
    <property type="match status" value="1"/>
</dbReference>
<dbReference type="InterPro" id="IPR023772">
    <property type="entry name" value="DNA-bd_HTH_TetR-type_CS"/>
</dbReference>
<dbReference type="SUPFAM" id="SSF46689">
    <property type="entry name" value="Homeodomain-like"/>
    <property type="match status" value="1"/>
</dbReference>
<dbReference type="OrthoDB" id="9812484at2"/>
<dbReference type="Pfam" id="PF00440">
    <property type="entry name" value="TetR_N"/>
    <property type="match status" value="1"/>
</dbReference>
<evidence type="ECO:0000313" key="6">
    <source>
        <dbReference type="EMBL" id="TCL52897.1"/>
    </source>
</evidence>
<comment type="caution">
    <text evidence="6">The sequence shown here is derived from an EMBL/GenBank/DDBJ whole genome shotgun (WGS) entry which is preliminary data.</text>
</comment>
<organism evidence="6 7">
    <name type="scientific">Allofournierella massiliensis</name>
    <dbReference type="NCBI Taxonomy" id="1650663"/>
    <lineage>
        <taxon>Bacteria</taxon>
        <taxon>Bacillati</taxon>
        <taxon>Bacillota</taxon>
        <taxon>Clostridia</taxon>
        <taxon>Eubacteriales</taxon>
        <taxon>Oscillospiraceae</taxon>
        <taxon>Allofournierella</taxon>
    </lineage>
</organism>
<sequence length="218" mass="25532">MARKSYSAQEREEIRQALLATVLRCIAQNGLIHTSVDSLCREVGISKTFFYTFFPSKEELVLQALCHQQPRLLHYAQSLMEDPALSWRQGVERFLRSCCYGRQENVAVLSIEEEQAIFRCLTPEHYRAFQQRQLWFYSQLLTVFEVPVERVDPRLFGNMALTMMMVYRAMPEGMPFLFPEIAGDMVEFQIRAIVDSMEQARKEQKTPRCIPDEEFREG</sequence>
<dbReference type="STRING" id="1650663.GCA_001486665_02172"/>
<gene>
    <name evidence="6" type="ORF">EDD77_1418</name>
</gene>
<evidence type="ECO:0000313" key="7">
    <source>
        <dbReference type="Proteomes" id="UP000295184"/>
    </source>
</evidence>
<dbReference type="PROSITE" id="PS50977">
    <property type="entry name" value="HTH_TETR_2"/>
    <property type="match status" value="1"/>
</dbReference>
<dbReference type="PANTHER" id="PTHR47506">
    <property type="entry name" value="TRANSCRIPTIONAL REGULATORY PROTEIN"/>
    <property type="match status" value="1"/>
</dbReference>
<keyword evidence="3" id="KW-0804">Transcription</keyword>